<proteinExistence type="predicted"/>
<dbReference type="AlphaFoldDB" id="A0A2H0VEH8"/>
<feature type="region of interest" description="Disordered" evidence="1">
    <location>
        <begin position="1"/>
        <end position="39"/>
    </location>
</feature>
<dbReference type="EMBL" id="PFAJ01000013">
    <property type="protein sequence ID" value="PIR97512.1"/>
    <property type="molecule type" value="Genomic_DNA"/>
</dbReference>
<protein>
    <submittedName>
        <fullName evidence="2">Uncharacterized protein</fullName>
    </submittedName>
</protein>
<sequence length="80" mass="9343">MPAYRQAGSNNNILRARRQPSREVANFEPSREVANFEPSREDPTMQFLTLYFGSRTSDELLMGFRFDEIDLLSFQPLLQK</sequence>
<evidence type="ECO:0000313" key="3">
    <source>
        <dbReference type="Proteomes" id="UP000230557"/>
    </source>
</evidence>
<organism evidence="2 3">
    <name type="scientific">Candidatus Doudnabacteria bacterium CG10_big_fil_rev_8_21_14_0_10_41_10</name>
    <dbReference type="NCBI Taxonomy" id="1974551"/>
    <lineage>
        <taxon>Bacteria</taxon>
        <taxon>Candidatus Doudnaibacteriota</taxon>
    </lineage>
</organism>
<reference evidence="3" key="1">
    <citation type="submission" date="2017-09" db="EMBL/GenBank/DDBJ databases">
        <title>Depth-based differentiation of microbial function through sediment-hosted aquifers and enrichment of novel symbionts in the deep terrestrial subsurface.</title>
        <authorList>
            <person name="Probst A.J."/>
            <person name="Ladd B."/>
            <person name="Jarett J.K."/>
            <person name="Geller-Mcgrath D.E."/>
            <person name="Sieber C.M.K."/>
            <person name="Emerson J.B."/>
            <person name="Anantharaman K."/>
            <person name="Thomas B.C."/>
            <person name="Malmstrom R."/>
            <person name="Stieglmeier M."/>
            <person name="Klingl A."/>
            <person name="Woyke T."/>
            <person name="Ryan C.M."/>
            <person name="Banfield J.F."/>
        </authorList>
    </citation>
    <scope>NUCLEOTIDE SEQUENCE [LARGE SCALE GENOMIC DNA]</scope>
</reference>
<accession>A0A2H0VEH8</accession>
<evidence type="ECO:0000256" key="1">
    <source>
        <dbReference type="SAM" id="MobiDB-lite"/>
    </source>
</evidence>
<gene>
    <name evidence="2" type="ORF">COT91_00985</name>
</gene>
<comment type="caution">
    <text evidence="2">The sequence shown here is derived from an EMBL/GenBank/DDBJ whole genome shotgun (WGS) entry which is preliminary data.</text>
</comment>
<name>A0A2H0VEH8_9BACT</name>
<evidence type="ECO:0000313" key="2">
    <source>
        <dbReference type="EMBL" id="PIR97512.1"/>
    </source>
</evidence>
<dbReference type="Proteomes" id="UP000230557">
    <property type="component" value="Unassembled WGS sequence"/>
</dbReference>